<comment type="caution">
    <text evidence="1">The sequence shown here is derived from an EMBL/GenBank/DDBJ whole genome shotgun (WGS) entry which is preliminary data.</text>
</comment>
<accession>X1LQM4</accession>
<feature type="non-terminal residue" evidence="1">
    <location>
        <position position="1"/>
    </location>
</feature>
<gene>
    <name evidence="1" type="ORF">S06H3_24164</name>
</gene>
<organism evidence="1">
    <name type="scientific">marine sediment metagenome</name>
    <dbReference type="NCBI Taxonomy" id="412755"/>
    <lineage>
        <taxon>unclassified sequences</taxon>
        <taxon>metagenomes</taxon>
        <taxon>ecological metagenomes</taxon>
    </lineage>
</organism>
<evidence type="ECO:0000313" key="1">
    <source>
        <dbReference type="EMBL" id="GAI21662.1"/>
    </source>
</evidence>
<dbReference type="EMBL" id="BARV01013350">
    <property type="protein sequence ID" value="GAI21662.1"/>
    <property type="molecule type" value="Genomic_DNA"/>
</dbReference>
<reference evidence="1" key="1">
    <citation type="journal article" date="2014" name="Front. Microbiol.">
        <title>High frequency of phylogenetically diverse reductive dehalogenase-homologous genes in deep subseafloor sedimentary metagenomes.</title>
        <authorList>
            <person name="Kawai M."/>
            <person name="Futagami T."/>
            <person name="Toyoda A."/>
            <person name="Takaki Y."/>
            <person name="Nishi S."/>
            <person name="Hori S."/>
            <person name="Arai W."/>
            <person name="Tsubouchi T."/>
            <person name="Morono Y."/>
            <person name="Uchiyama I."/>
            <person name="Ito T."/>
            <person name="Fujiyama A."/>
            <person name="Inagaki F."/>
            <person name="Takami H."/>
        </authorList>
    </citation>
    <scope>NUCLEOTIDE SEQUENCE</scope>
    <source>
        <strain evidence="1">Expedition CK06-06</strain>
    </source>
</reference>
<sequence length="48" mass="5034">GYYLGLYLGCSTPIVTILTSNNVSPIPEDANVWSSLIGAQCSQVSAVM</sequence>
<proteinExistence type="predicted"/>
<name>X1LQM4_9ZZZZ</name>
<protein>
    <submittedName>
        <fullName evidence="1">Uncharacterized protein</fullName>
    </submittedName>
</protein>
<dbReference type="AlphaFoldDB" id="X1LQM4"/>